<dbReference type="Pfam" id="PF02683">
    <property type="entry name" value="DsbD_TM"/>
    <property type="match status" value="1"/>
</dbReference>
<protein>
    <submittedName>
        <fullName evidence="8">Cytochrome c biogenesis protein CcdA</fullName>
    </submittedName>
</protein>
<accession>A0A494XGY3</accession>
<name>A0A494XGY3_9BACL</name>
<dbReference type="RefSeq" id="WP_120978689.1">
    <property type="nucleotide sequence ID" value="NZ_RBZM01000008.1"/>
</dbReference>
<evidence type="ECO:0000313" key="9">
    <source>
        <dbReference type="Proteomes" id="UP000282076"/>
    </source>
</evidence>
<comment type="subcellular location">
    <subcellularLocation>
        <location evidence="1">Membrane</location>
        <topology evidence="1">Multi-pass membrane protein</topology>
    </subcellularLocation>
</comment>
<evidence type="ECO:0000256" key="5">
    <source>
        <dbReference type="ARBA" id="ARBA00023136"/>
    </source>
</evidence>
<reference evidence="8 9" key="1">
    <citation type="submission" date="2018-10" db="EMBL/GenBank/DDBJ databases">
        <title>Cohnella sp. M2MS4P-1, whole genome shotgun sequence.</title>
        <authorList>
            <person name="Tuo L."/>
        </authorList>
    </citation>
    <scope>NUCLEOTIDE SEQUENCE [LARGE SCALE GENOMIC DNA]</scope>
    <source>
        <strain evidence="8 9">M2MS4P-1</strain>
    </source>
</reference>
<dbReference type="AlphaFoldDB" id="A0A494XGY3"/>
<gene>
    <name evidence="8" type="ORF">D7Z26_19505</name>
</gene>
<evidence type="ECO:0000256" key="4">
    <source>
        <dbReference type="ARBA" id="ARBA00022989"/>
    </source>
</evidence>
<dbReference type="GO" id="GO:0016020">
    <property type="term" value="C:membrane"/>
    <property type="evidence" value="ECO:0007669"/>
    <property type="project" value="UniProtKB-SubCell"/>
</dbReference>
<evidence type="ECO:0000313" key="8">
    <source>
        <dbReference type="EMBL" id="RKP50005.1"/>
    </source>
</evidence>
<feature type="transmembrane region" description="Helical" evidence="6">
    <location>
        <begin position="193"/>
        <end position="214"/>
    </location>
</feature>
<organism evidence="8 9">
    <name type="scientific">Cohnella endophytica</name>
    <dbReference type="NCBI Taxonomy" id="2419778"/>
    <lineage>
        <taxon>Bacteria</taxon>
        <taxon>Bacillati</taxon>
        <taxon>Bacillota</taxon>
        <taxon>Bacilli</taxon>
        <taxon>Bacillales</taxon>
        <taxon>Paenibacillaceae</taxon>
        <taxon>Cohnella</taxon>
    </lineage>
</organism>
<keyword evidence="5 6" id="KW-0472">Membrane</keyword>
<keyword evidence="3 6" id="KW-0812">Transmembrane</keyword>
<feature type="transmembrane region" description="Helical" evidence="6">
    <location>
        <begin position="160"/>
        <end position="181"/>
    </location>
</feature>
<dbReference type="PANTHER" id="PTHR31272:SF4">
    <property type="entry name" value="CYTOCHROME C-TYPE BIOGENESIS PROTEIN HI_1454-RELATED"/>
    <property type="match status" value="1"/>
</dbReference>
<evidence type="ECO:0000256" key="6">
    <source>
        <dbReference type="SAM" id="Phobius"/>
    </source>
</evidence>
<evidence type="ECO:0000256" key="3">
    <source>
        <dbReference type="ARBA" id="ARBA00022692"/>
    </source>
</evidence>
<comment type="similarity">
    <text evidence="2">Belongs to the DsbD family.</text>
</comment>
<sequence length="230" mass="24798">MNLLLAFSAGLLSFFSPCVLPLIPVYLSYLIGSTATDIQTEETKKLLWRAILFILGFSFVFILLGVSVSSVSRLVSEHLQIVMRFGGLLIILFGLQLTGVLRIKLLYSDTRFAPKRTQAGALGAVVLGMAFAAGWTPCIGPILSSILIYASSMSTIGKGVLLLTAYSLGMAVPLLMSALLVDHMRRILRKISRFLPAISIVSGVVMIVMGVLMYTNRLESIVGASGLLNL</sequence>
<feature type="transmembrane region" description="Helical" evidence="6">
    <location>
        <begin position="50"/>
        <end position="69"/>
    </location>
</feature>
<feature type="transmembrane region" description="Helical" evidence="6">
    <location>
        <begin position="6"/>
        <end position="29"/>
    </location>
</feature>
<evidence type="ECO:0000256" key="2">
    <source>
        <dbReference type="ARBA" id="ARBA00006143"/>
    </source>
</evidence>
<keyword evidence="4 6" id="KW-1133">Transmembrane helix</keyword>
<dbReference type="InterPro" id="IPR051790">
    <property type="entry name" value="Cytochrome_c-biogenesis_DsbD"/>
</dbReference>
<dbReference type="GO" id="GO:0017004">
    <property type="term" value="P:cytochrome complex assembly"/>
    <property type="evidence" value="ECO:0007669"/>
    <property type="project" value="InterPro"/>
</dbReference>
<dbReference type="Proteomes" id="UP000282076">
    <property type="component" value="Unassembled WGS sequence"/>
</dbReference>
<comment type="caution">
    <text evidence="8">The sequence shown here is derived from an EMBL/GenBank/DDBJ whole genome shotgun (WGS) entry which is preliminary data.</text>
</comment>
<proteinExistence type="inferred from homology"/>
<feature type="domain" description="Cytochrome C biogenesis protein transmembrane" evidence="7">
    <location>
        <begin position="3"/>
        <end position="215"/>
    </location>
</feature>
<evidence type="ECO:0000256" key="1">
    <source>
        <dbReference type="ARBA" id="ARBA00004141"/>
    </source>
</evidence>
<feature type="transmembrane region" description="Helical" evidence="6">
    <location>
        <begin position="122"/>
        <end position="148"/>
    </location>
</feature>
<dbReference type="EMBL" id="RBZM01000008">
    <property type="protein sequence ID" value="RKP50005.1"/>
    <property type="molecule type" value="Genomic_DNA"/>
</dbReference>
<dbReference type="OrthoDB" id="9803065at2"/>
<keyword evidence="9" id="KW-1185">Reference proteome</keyword>
<evidence type="ECO:0000259" key="7">
    <source>
        <dbReference type="Pfam" id="PF02683"/>
    </source>
</evidence>
<feature type="transmembrane region" description="Helical" evidence="6">
    <location>
        <begin position="81"/>
        <end position="101"/>
    </location>
</feature>
<dbReference type="PANTHER" id="PTHR31272">
    <property type="entry name" value="CYTOCHROME C-TYPE BIOGENESIS PROTEIN HI_1454-RELATED"/>
    <property type="match status" value="1"/>
</dbReference>
<dbReference type="InterPro" id="IPR003834">
    <property type="entry name" value="Cyt_c_assmbl_TM_dom"/>
</dbReference>